<reference evidence="2" key="1">
    <citation type="journal article" date="2012" name="Proc. Natl. Acad. Sci. U.S.A.">
        <title>Antigenic diversity is generated by distinct evolutionary mechanisms in African trypanosome species.</title>
        <authorList>
            <person name="Jackson A.P."/>
            <person name="Berry A."/>
            <person name="Aslett M."/>
            <person name="Allison H.C."/>
            <person name="Burton P."/>
            <person name="Vavrova-Anderson J."/>
            <person name="Brown R."/>
            <person name="Browne H."/>
            <person name="Corton N."/>
            <person name="Hauser H."/>
            <person name="Gamble J."/>
            <person name="Gilderthorp R."/>
            <person name="Marcello L."/>
            <person name="McQuillan J."/>
            <person name="Otto T.D."/>
            <person name="Quail M.A."/>
            <person name="Sanders M.J."/>
            <person name="van Tonder A."/>
            <person name="Ginger M.L."/>
            <person name="Field M.C."/>
            <person name="Barry J.D."/>
            <person name="Hertz-Fowler C."/>
            <person name="Berriman M."/>
        </authorList>
    </citation>
    <scope>NUCLEOTIDE SEQUENCE</scope>
    <source>
        <strain evidence="2">IL3000</strain>
    </source>
</reference>
<sequence length="190" mass="21607">MLLGFRPACSVVFCFRKMKPDVARRHRQKVVEGTNIVVQNVSIRDEEGNTCRALLHAIEADDEGEVKWWDAALRPKANLVNPSVAFLRGIKTLRPATHFNTFDLKKSRLRRLEKQKKDRERYLARREREIAPTAAMKASLNPHKVPRTGGHSALPKKQHASVTVETSVKKGPSNRRSLNQRKDRTIGKGL</sequence>
<evidence type="ECO:0000256" key="1">
    <source>
        <dbReference type="SAM" id="MobiDB-lite"/>
    </source>
</evidence>
<organism evidence="2">
    <name type="scientific">Trypanosoma congolense (strain IL3000)</name>
    <dbReference type="NCBI Taxonomy" id="1068625"/>
    <lineage>
        <taxon>Eukaryota</taxon>
        <taxon>Discoba</taxon>
        <taxon>Euglenozoa</taxon>
        <taxon>Kinetoplastea</taxon>
        <taxon>Metakinetoplastina</taxon>
        <taxon>Trypanosomatida</taxon>
        <taxon>Trypanosomatidae</taxon>
        <taxon>Trypanosoma</taxon>
        <taxon>Nannomonas</taxon>
    </lineage>
</organism>
<dbReference type="VEuPathDB" id="TriTrypDB:TcIL3000_9_2480"/>
<dbReference type="EMBL" id="HE575322">
    <property type="protein sequence ID" value="CCC92851.1"/>
    <property type="molecule type" value="Genomic_DNA"/>
</dbReference>
<accession>G0UTY7</accession>
<proteinExistence type="predicted"/>
<protein>
    <submittedName>
        <fullName evidence="2">Uncharacterized protein</fullName>
    </submittedName>
</protein>
<gene>
    <name evidence="2" type="ORF">TCIL3000_9_2480</name>
</gene>
<name>G0UTY7_TRYCI</name>
<evidence type="ECO:0000313" key="2">
    <source>
        <dbReference type="EMBL" id="CCC92851.1"/>
    </source>
</evidence>
<feature type="region of interest" description="Disordered" evidence="1">
    <location>
        <begin position="138"/>
        <end position="190"/>
    </location>
</feature>
<feature type="compositionally biased region" description="Basic and acidic residues" evidence="1">
    <location>
        <begin position="180"/>
        <end position="190"/>
    </location>
</feature>
<dbReference type="AlphaFoldDB" id="G0UTY7"/>